<evidence type="ECO:0000313" key="3">
    <source>
        <dbReference type="Proteomes" id="UP000314294"/>
    </source>
</evidence>
<dbReference type="EMBL" id="SRLO01000103">
    <property type="protein sequence ID" value="TNN75493.1"/>
    <property type="molecule type" value="Genomic_DNA"/>
</dbReference>
<sequence>MLQTLQQFTVLAVASEDTLASVSLPSRINIHGSAGMIDSPLIGELWIFVPSSQILKGFNQLPLKGIKTRLSRQHGDLGPGLLNELLQVDLSQLLLVSCNADDESLQERTCGAVIVTVYRPPSRIFFIRSRRVQQSSERLHCSQNESRFKVLTQAPQQRGSHYKPGKATRAGAGATEQ</sequence>
<reference evidence="2 3" key="1">
    <citation type="submission" date="2019-03" db="EMBL/GenBank/DDBJ databases">
        <title>First draft genome of Liparis tanakae, snailfish: a comprehensive survey of snailfish specific genes.</title>
        <authorList>
            <person name="Kim W."/>
            <person name="Song I."/>
            <person name="Jeong J.-H."/>
            <person name="Kim D."/>
            <person name="Kim S."/>
            <person name="Ryu S."/>
            <person name="Song J.Y."/>
            <person name="Lee S.K."/>
        </authorList>
    </citation>
    <scope>NUCLEOTIDE SEQUENCE [LARGE SCALE GENOMIC DNA]</scope>
    <source>
        <tissue evidence="2">Muscle</tissue>
    </source>
</reference>
<dbReference type="Proteomes" id="UP000314294">
    <property type="component" value="Unassembled WGS sequence"/>
</dbReference>
<accession>A0A4Z2IEL1</accession>
<feature type="region of interest" description="Disordered" evidence="1">
    <location>
        <begin position="154"/>
        <end position="177"/>
    </location>
</feature>
<proteinExistence type="predicted"/>
<protein>
    <submittedName>
        <fullName evidence="2">Uncharacterized protein</fullName>
    </submittedName>
</protein>
<organism evidence="2 3">
    <name type="scientific">Liparis tanakae</name>
    <name type="common">Tanaka's snailfish</name>
    <dbReference type="NCBI Taxonomy" id="230148"/>
    <lineage>
        <taxon>Eukaryota</taxon>
        <taxon>Metazoa</taxon>
        <taxon>Chordata</taxon>
        <taxon>Craniata</taxon>
        <taxon>Vertebrata</taxon>
        <taxon>Euteleostomi</taxon>
        <taxon>Actinopterygii</taxon>
        <taxon>Neopterygii</taxon>
        <taxon>Teleostei</taxon>
        <taxon>Neoteleostei</taxon>
        <taxon>Acanthomorphata</taxon>
        <taxon>Eupercaria</taxon>
        <taxon>Perciformes</taxon>
        <taxon>Cottioidei</taxon>
        <taxon>Cottales</taxon>
        <taxon>Liparidae</taxon>
        <taxon>Liparis</taxon>
    </lineage>
</organism>
<keyword evidence="3" id="KW-1185">Reference proteome</keyword>
<gene>
    <name evidence="2" type="ORF">EYF80_014305</name>
</gene>
<evidence type="ECO:0000256" key="1">
    <source>
        <dbReference type="SAM" id="MobiDB-lite"/>
    </source>
</evidence>
<comment type="caution">
    <text evidence="2">The sequence shown here is derived from an EMBL/GenBank/DDBJ whole genome shotgun (WGS) entry which is preliminary data.</text>
</comment>
<name>A0A4Z2IEL1_9TELE</name>
<dbReference type="AlphaFoldDB" id="A0A4Z2IEL1"/>
<evidence type="ECO:0000313" key="2">
    <source>
        <dbReference type="EMBL" id="TNN75493.1"/>
    </source>
</evidence>